<dbReference type="EMBL" id="CP109441">
    <property type="protein sequence ID" value="WUV45890.1"/>
    <property type="molecule type" value="Genomic_DNA"/>
</dbReference>
<keyword evidence="3" id="KW-1185">Reference proteome</keyword>
<dbReference type="Gene3D" id="3.10.180.10">
    <property type="entry name" value="2,3-Dihydroxybiphenyl 1,2-Dioxygenase, domain 1"/>
    <property type="match status" value="1"/>
</dbReference>
<evidence type="ECO:0000313" key="3">
    <source>
        <dbReference type="Proteomes" id="UP001432062"/>
    </source>
</evidence>
<dbReference type="InterPro" id="IPR029068">
    <property type="entry name" value="Glyas_Bleomycin-R_OHBP_Dase"/>
</dbReference>
<feature type="domain" description="VOC" evidence="1">
    <location>
        <begin position="1"/>
        <end position="65"/>
    </location>
</feature>
<dbReference type="RefSeq" id="WP_329409404.1">
    <property type="nucleotide sequence ID" value="NZ_CP109441.1"/>
</dbReference>
<dbReference type="InterPro" id="IPR037523">
    <property type="entry name" value="VOC_core"/>
</dbReference>
<dbReference type="SUPFAM" id="SSF54593">
    <property type="entry name" value="Glyoxalase/Bleomycin resistance protein/Dihydroxybiphenyl dioxygenase"/>
    <property type="match status" value="1"/>
</dbReference>
<reference evidence="2" key="1">
    <citation type="submission" date="2022-10" db="EMBL/GenBank/DDBJ databases">
        <title>The complete genomes of actinobacterial strains from the NBC collection.</title>
        <authorList>
            <person name="Joergensen T.S."/>
            <person name="Alvarez Arevalo M."/>
            <person name="Sterndorff E.B."/>
            <person name="Faurdal D."/>
            <person name="Vuksanovic O."/>
            <person name="Mourched A.-S."/>
            <person name="Charusanti P."/>
            <person name="Shaw S."/>
            <person name="Blin K."/>
            <person name="Weber T."/>
        </authorList>
    </citation>
    <scope>NUCLEOTIDE SEQUENCE</scope>
    <source>
        <strain evidence="2">NBC_01482</strain>
    </source>
</reference>
<evidence type="ECO:0000259" key="1">
    <source>
        <dbReference type="PROSITE" id="PS51819"/>
    </source>
</evidence>
<organism evidence="2 3">
    <name type="scientific">Nocardia vinacea</name>
    <dbReference type="NCBI Taxonomy" id="96468"/>
    <lineage>
        <taxon>Bacteria</taxon>
        <taxon>Bacillati</taxon>
        <taxon>Actinomycetota</taxon>
        <taxon>Actinomycetes</taxon>
        <taxon>Mycobacteriales</taxon>
        <taxon>Nocardiaceae</taxon>
        <taxon>Nocardia</taxon>
    </lineage>
</organism>
<dbReference type="InterPro" id="IPR004360">
    <property type="entry name" value="Glyas_Fos-R_dOase_dom"/>
</dbReference>
<evidence type="ECO:0000313" key="2">
    <source>
        <dbReference type="EMBL" id="WUV45890.1"/>
    </source>
</evidence>
<protein>
    <submittedName>
        <fullName evidence="2">VOC family protein</fullName>
    </submittedName>
</protein>
<accession>A0ABZ1YVE6</accession>
<dbReference type="PROSITE" id="PS51819">
    <property type="entry name" value="VOC"/>
    <property type="match status" value="1"/>
</dbReference>
<name>A0ABZ1YVE6_9NOCA</name>
<proteinExistence type="predicted"/>
<dbReference type="Proteomes" id="UP001432062">
    <property type="component" value="Chromosome"/>
</dbReference>
<sequence length="66" mass="7575">MSRHRRAHVGLDHLSFSVETMADLDELEERLAKAGAEFTPKRELPFGWLLGFRDPDHIALEAMLSR</sequence>
<dbReference type="Pfam" id="PF00903">
    <property type="entry name" value="Glyoxalase"/>
    <property type="match status" value="1"/>
</dbReference>
<gene>
    <name evidence="2" type="ORF">OG563_43585</name>
</gene>